<name>A0A7R9CB57_TIMCR</name>
<dbReference type="EMBL" id="OC316553">
    <property type="protein sequence ID" value="CAD7392481.1"/>
    <property type="molecule type" value="Genomic_DNA"/>
</dbReference>
<proteinExistence type="predicted"/>
<accession>A0A7R9CB57</accession>
<dbReference type="AlphaFoldDB" id="A0A7R9CB57"/>
<gene>
    <name evidence="1" type="ORF">TCEB3V08_LOCUS505</name>
</gene>
<reference evidence="1" key="1">
    <citation type="submission" date="2020-11" db="EMBL/GenBank/DDBJ databases">
        <authorList>
            <person name="Tran Van P."/>
        </authorList>
    </citation>
    <scope>NUCLEOTIDE SEQUENCE</scope>
</reference>
<sequence>MERDMCLCSVHANTKFLTEVPHHYDVVEHKKPHDFFKDLCCEEESGFLPTLQPGDWVAVEYDDKVYPGVIVTTLHDGIEVNTMGPTENRRDYKWPFRKDELFYAYDKKLTRLHDYFLGLQQNPGKQLSWSHFLSHRLCDTYKHLAIVSEHAYEAKFIHSAITVMPALDAVSNSSVELCDSESSTLSNNYDICRGQLLDFCDKTKQINVKSDPAFRYITEGYLVHKAILLVVHNLLMLDVAGAILPVNHKLPMLDLAGAILPMRVSPSVVSQLKQAAKCPFILILASNYSYLDNQSSTTRPQWEE</sequence>
<protein>
    <submittedName>
        <fullName evidence="1">Uncharacterized protein</fullName>
    </submittedName>
</protein>
<organism evidence="1">
    <name type="scientific">Timema cristinae</name>
    <name type="common">Walking stick</name>
    <dbReference type="NCBI Taxonomy" id="61476"/>
    <lineage>
        <taxon>Eukaryota</taxon>
        <taxon>Metazoa</taxon>
        <taxon>Ecdysozoa</taxon>
        <taxon>Arthropoda</taxon>
        <taxon>Hexapoda</taxon>
        <taxon>Insecta</taxon>
        <taxon>Pterygota</taxon>
        <taxon>Neoptera</taxon>
        <taxon>Polyneoptera</taxon>
        <taxon>Phasmatodea</taxon>
        <taxon>Timematodea</taxon>
        <taxon>Timematoidea</taxon>
        <taxon>Timematidae</taxon>
        <taxon>Timema</taxon>
    </lineage>
</organism>
<evidence type="ECO:0000313" key="1">
    <source>
        <dbReference type="EMBL" id="CAD7392481.1"/>
    </source>
</evidence>